<dbReference type="AlphaFoldDB" id="A0A9P6NG76"/>
<feature type="chain" id="PRO_5040470417" description="Secreted protein" evidence="1">
    <location>
        <begin position="24"/>
        <end position="219"/>
    </location>
</feature>
<gene>
    <name evidence="2" type="ORF">CROQUDRAFT_717380</name>
</gene>
<organism evidence="2 3">
    <name type="scientific">Cronartium quercuum f. sp. fusiforme G11</name>
    <dbReference type="NCBI Taxonomy" id="708437"/>
    <lineage>
        <taxon>Eukaryota</taxon>
        <taxon>Fungi</taxon>
        <taxon>Dikarya</taxon>
        <taxon>Basidiomycota</taxon>
        <taxon>Pucciniomycotina</taxon>
        <taxon>Pucciniomycetes</taxon>
        <taxon>Pucciniales</taxon>
        <taxon>Coleosporiaceae</taxon>
        <taxon>Cronartium</taxon>
    </lineage>
</organism>
<dbReference type="EMBL" id="MU167330">
    <property type="protein sequence ID" value="KAG0143041.1"/>
    <property type="molecule type" value="Genomic_DNA"/>
</dbReference>
<reference evidence="2" key="1">
    <citation type="submission" date="2013-11" db="EMBL/GenBank/DDBJ databases">
        <title>Genome sequence of the fusiform rust pathogen reveals effectors for host alternation and coevolution with pine.</title>
        <authorList>
            <consortium name="DOE Joint Genome Institute"/>
            <person name="Smith K."/>
            <person name="Pendleton A."/>
            <person name="Kubisiak T."/>
            <person name="Anderson C."/>
            <person name="Salamov A."/>
            <person name="Aerts A."/>
            <person name="Riley R."/>
            <person name="Clum A."/>
            <person name="Lindquist E."/>
            <person name="Ence D."/>
            <person name="Campbell M."/>
            <person name="Kronenberg Z."/>
            <person name="Feau N."/>
            <person name="Dhillon B."/>
            <person name="Hamelin R."/>
            <person name="Burleigh J."/>
            <person name="Smith J."/>
            <person name="Yandell M."/>
            <person name="Nelson C."/>
            <person name="Grigoriev I."/>
            <person name="Davis J."/>
        </authorList>
    </citation>
    <scope>NUCLEOTIDE SEQUENCE</scope>
    <source>
        <strain evidence="2">G11</strain>
    </source>
</reference>
<keyword evidence="1" id="KW-0732">Signal</keyword>
<accession>A0A9P6NG76</accession>
<evidence type="ECO:0000313" key="2">
    <source>
        <dbReference type="EMBL" id="KAG0143041.1"/>
    </source>
</evidence>
<comment type="caution">
    <text evidence="2">The sequence shown here is derived from an EMBL/GenBank/DDBJ whole genome shotgun (WGS) entry which is preliminary data.</text>
</comment>
<evidence type="ECO:0000256" key="1">
    <source>
        <dbReference type="SAM" id="SignalP"/>
    </source>
</evidence>
<protein>
    <recommendedName>
        <fullName evidence="4">Secreted protein</fullName>
    </recommendedName>
</protein>
<feature type="signal peptide" evidence="1">
    <location>
        <begin position="1"/>
        <end position="23"/>
    </location>
</feature>
<sequence>MKYSLLALFAPLFLIGLTTVCMAGHDIVADKSPRTTEEQYLYITNKIDFGKDTLIYSADGTAVYKAVLSAEKDQHYVTIQSIRTPSNSQKFNLPYGIDCKEATQGSYFLYDPKDGSSNKEWLLKDPDHQPEGSELYYPAHVSEPAGVIQASSATTAAQVAEISDVNSPRGLKGNYYCMYLVAPAGNLPLITPAEVIMFVYQILEAKNRCSKLPNKNRLG</sequence>
<dbReference type="Proteomes" id="UP000886653">
    <property type="component" value="Unassembled WGS sequence"/>
</dbReference>
<evidence type="ECO:0000313" key="3">
    <source>
        <dbReference type="Proteomes" id="UP000886653"/>
    </source>
</evidence>
<proteinExistence type="predicted"/>
<keyword evidence="3" id="KW-1185">Reference proteome</keyword>
<name>A0A9P6NG76_9BASI</name>
<evidence type="ECO:0008006" key="4">
    <source>
        <dbReference type="Google" id="ProtNLM"/>
    </source>
</evidence>